<dbReference type="Proteomes" id="UP000002084">
    <property type="component" value="Chromosome"/>
</dbReference>
<dbReference type="KEGG" id="ses:SARI_04574"/>
<gene>
    <name evidence="1" type="ordered locus">SARI_04574</name>
</gene>
<reference evidence="1 2" key="1">
    <citation type="submission" date="2007-11" db="EMBL/GenBank/DDBJ databases">
        <authorList>
            <consortium name="The Salmonella enterica serovar Arizonae Genome Sequencing Project"/>
            <person name="McClelland M."/>
            <person name="Sanderson E.K."/>
            <person name="Porwollik S."/>
            <person name="Spieth J."/>
            <person name="Clifton W.S."/>
            <person name="Fulton R."/>
            <person name="Chunyan W."/>
            <person name="Wollam A."/>
            <person name="Shah N."/>
            <person name="Pepin K."/>
            <person name="Bhonagiri V."/>
            <person name="Nash W."/>
            <person name="Johnson M."/>
            <person name="Thiruvilangam P."/>
            <person name="Wilson R."/>
        </authorList>
    </citation>
    <scope>NUCLEOTIDE SEQUENCE [LARGE SCALE GENOMIC DNA]</scope>
    <source>
        <strain evidence="2">ATCC BAA-731 / CDC346-86 / RSK2980</strain>
    </source>
</reference>
<evidence type="ECO:0000313" key="2">
    <source>
        <dbReference type="Proteomes" id="UP000002084"/>
    </source>
</evidence>
<dbReference type="HOGENOM" id="CLU_3140413_0_0_6"/>
<name>A9MRE9_SALAR</name>
<evidence type="ECO:0000313" key="1">
    <source>
        <dbReference type="EMBL" id="ABX24347.1"/>
    </source>
</evidence>
<dbReference type="STRING" id="41514.SARI_04574"/>
<organism evidence="1 2">
    <name type="scientific">Salmonella arizonae (strain ATCC BAA-731 / CDC346-86 / RSK2980)</name>
    <dbReference type="NCBI Taxonomy" id="41514"/>
    <lineage>
        <taxon>Bacteria</taxon>
        <taxon>Pseudomonadati</taxon>
        <taxon>Pseudomonadota</taxon>
        <taxon>Gammaproteobacteria</taxon>
        <taxon>Enterobacterales</taxon>
        <taxon>Enterobacteriaceae</taxon>
        <taxon>Salmonella</taxon>
    </lineage>
</organism>
<proteinExistence type="predicted"/>
<keyword evidence="2" id="KW-1185">Reference proteome</keyword>
<dbReference type="AlphaFoldDB" id="A9MRE9"/>
<sequence length="49" mass="5621">MRRNLFHIQESPVRPIKSFQRRVTNTDLYQKALTPASILSALRPSLGVL</sequence>
<accession>A9MRE9</accession>
<dbReference type="EMBL" id="CP000880">
    <property type="protein sequence ID" value="ABX24347.1"/>
    <property type="molecule type" value="Genomic_DNA"/>
</dbReference>
<protein>
    <submittedName>
        <fullName evidence="1">Uncharacterized protein</fullName>
    </submittedName>
</protein>